<keyword evidence="2 8" id="KW-0813">Transport</keyword>
<proteinExistence type="inferred from homology"/>
<keyword evidence="4 8" id="KW-0812">Transmembrane</keyword>
<dbReference type="InterPro" id="IPR037066">
    <property type="entry name" value="Plug_dom_sf"/>
</dbReference>
<evidence type="ECO:0000256" key="6">
    <source>
        <dbReference type="ARBA" id="ARBA00023136"/>
    </source>
</evidence>
<dbReference type="Gene3D" id="2.40.170.20">
    <property type="entry name" value="TonB-dependent receptor, beta-barrel domain"/>
    <property type="match status" value="1"/>
</dbReference>
<dbReference type="PROSITE" id="PS52016">
    <property type="entry name" value="TONB_DEPENDENT_REC_3"/>
    <property type="match status" value="1"/>
</dbReference>
<gene>
    <name evidence="11" type="ORF">F3059_05090</name>
</gene>
<dbReference type="SUPFAM" id="SSF49464">
    <property type="entry name" value="Carboxypeptidase regulatory domain-like"/>
    <property type="match status" value="1"/>
</dbReference>
<evidence type="ECO:0000256" key="8">
    <source>
        <dbReference type="PROSITE-ProRule" id="PRU01360"/>
    </source>
</evidence>
<dbReference type="Gene3D" id="2.60.40.1120">
    <property type="entry name" value="Carboxypeptidase-like, regulatory domain"/>
    <property type="match status" value="1"/>
</dbReference>
<sequence>MQKSINLALLLLLPFFAFAQEKFTLSGYVKDASSGSELLGATVYVTQLKNGATTNMYGFYSLTLPKGKYNIEYSYLGYQKKTIEIDLTEDTKRDVELQSNSQQLQEVVIEAERQDQNVKDVQMSVEKLTMDKIQKIPQLLGEADVVKSIQLRPGVSTVGEGATGFNVRGGNIDQNLILLDEAPIFNSSHLFGFFSTFNPDAIKDATLYKGGIPARYGGRLSSVLDVRQREGNMREFKGKGGIGALFSRLTLEGPIAKDKVSFLVSGRRSYADLFLKLDDELADNTAYFYDLNAKVNWKINENNRIFLSGYFGRDIFSFGDFFRASWGNSSFTARWNHLFSEKLFSNFTAFYSNYSYALGADQGGQGFDWQSNIQNTNFKADFTYYLNPKNTVKFGVNGMYYIFEPGRAEASGESFTSEIVVPTEYALEPAIYASNEQKVGEIVTLKYGLRYSHFFNLGQRDVNVYRYGRPTNDADIIGSESYDQNEVIADYGGLEPRFGANILVSPVSSVKASYMRTRQYLHLVSNTTAATPLDVWKPAGEYVKPAKADQVVAGYFRNFKSNTYEVSTEVYGKWMYDLLDYKNGAELILNENVENEFLTGRGRSFGLEFMVEKKKGDFTGWVSYTLSRTQQKVEGYQVGDYTEAKNGINNGEWYSSNWDKTHDVTVVANYDISKKWSVAANFTFQTGRPITYPMGKYYYDGKLIPNFKDRNNERLPAYHRLDLSATLNPESISDKFSYSLTFGVYNTYGRKNPYSIYFQQSESNPLQSEAVRLAIIGIPVPAVTFNFEF</sequence>
<keyword evidence="5 9" id="KW-0732">Signal</keyword>
<dbReference type="InterPro" id="IPR012910">
    <property type="entry name" value="Plug_dom"/>
</dbReference>
<protein>
    <submittedName>
        <fullName evidence="11">TonB-dependent receptor</fullName>
    </submittedName>
</protein>
<dbReference type="Gene3D" id="2.170.130.10">
    <property type="entry name" value="TonB-dependent receptor, plug domain"/>
    <property type="match status" value="1"/>
</dbReference>
<keyword evidence="3 8" id="KW-1134">Transmembrane beta strand</keyword>
<evidence type="ECO:0000313" key="11">
    <source>
        <dbReference type="EMBL" id="KAB1064732.1"/>
    </source>
</evidence>
<dbReference type="SUPFAM" id="SSF56935">
    <property type="entry name" value="Porins"/>
    <property type="match status" value="1"/>
</dbReference>
<evidence type="ECO:0000256" key="1">
    <source>
        <dbReference type="ARBA" id="ARBA00004571"/>
    </source>
</evidence>
<dbReference type="InterPro" id="IPR036942">
    <property type="entry name" value="Beta-barrel_TonB_sf"/>
</dbReference>
<organism evidence="11 12">
    <name type="scientific">Salibacter halophilus</name>
    <dbReference type="NCBI Taxonomy" id="1803916"/>
    <lineage>
        <taxon>Bacteria</taxon>
        <taxon>Pseudomonadati</taxon>
        <taxon>Bacteroidota</taxon>
        <taxon>Flavobacteriia</taxon>
        <taxon>Flavobacteriales</taxon>
        <taxon>Salibacteraceae</taxon>
        <taxon>Salibacter</taxon>
    </lineage>
</organism>
<evidence type="ECO:0000256" key="3">
    <source>
        <dbReference type="ARBA" id="ARBA00022452"/>
    </source>
</evidence>
<keyword evidence="11" id="KW-0675">Receptor</keyword>
<evidence type="ECO:0000313" key="12">
    <source>
        <dbReference type="Proteomes" id="UP000435357"/>
    </source>
</evidence>
<dbReference type="InterPro" id="IPR039426">
    <property type="entry name" value="TonB-dep_rcpt-like"/>
</dbReference>
<dbReference type="PANTHER" id="PTHR30069:SF29">
    <property type="entry name" value="HEMOGLOBIN AND HEMOGLOBIN-HAPTOGLOBIN-BINDING PROTEIN 1-RELATED"/>
    <property type="match status" value="1"/>
</dbReference>
<feature type="chain" id="PRO_5026652353" evidence="9">
    <location>
        <begin position="20"/>
        <end position="789"/>
    </location>
</feature>
<reference evidence="11 12" key="1">
    <citation type="submission" date="2019-09" db="EMBL/GenBank/DDBJ databases">
        <title>Genomes of Cryomorphaceae.</title>
        <authorList>
            <person name="Bowman J.P."/>
        </authorList>
    </citation>
    <scope>NUCLEOTIDE SEQUENCE [LARGE SCALE GENOMIC DNA]</scope>
    <source>
        <strain evidence="11 12">KCTC 52047</strain>
    </source>
</reference>
<evidence type="ECO:0000256" key="4">
    <source>
        <dbReference type="ARBA" id="ARBA00022692"/>
    </source>
</evidence>
<accession>A0A6N6M949</accession>
<keyword evidence="12" id="KW-1185">Reference proteome</keyword>
<keyword evidence="7 8" id="KW-0998">Cell outer membrane</keyword>
<dbReference type="GO" id="GO:0015344">
    <property type="term" value="F:siderophore uptake transmembrane transporter activity"/>
    <property type="evidence" value="ECO:0007669"/>
    <property type="project" value="TreeGrafter"/>
</dbReference>
<comment type="similarity">
    <text evidence="8">Belongs to the TonB-dependent receptor family.</text>
</comment>
<evidence type="ECO:0000256" key="7">
    <source>
        <dbReference type="ARBA" id="ARBA00023237"/>
    </source>
</evidence>
<dbReference type="OrthoDB" id="9803050at2"/>
<dbReference type="GO" id="GO:0009279">
    <property type="term" value="C:cell outer membrane"/>
    <property type="evidence" value="ECO:0007669"/>
    <property type="project" value="UniProtKB-SubCell"/>
</dbReference>
<comment type="caution">
    <text evidence="11">The sequence shown here is derived from an EMBL/GenBank/DDBJ whole genome shotgun (WGS) entry which is preliminary data.</text>
</comment>
<dbReference type="RefSeq" id="WP_151167051.1">
    <property type="nucleotide sequence ID" value="NZ_WACR01000004.1"/>
</dbReference>
<dbReference type="AlphaFoldDB" id="A0A6N6M949"/>
<dbReference type="GO" id="GO:0044718">
    <property type="term" value="P:siderophore transmembrane transport"/>
    <property type="evidence" value="ECO:0007669"/>
    <property type="project" value="TreeGrafter"/>
</dbReference>
<keyword evidence="6 8" id="KW-0472">Membrane</keyword>
<dbReference type="PANTHER" id="PTHR30069">
    <property type="entry name" value="TONB-DEPENDENT OUTER MEMBRANE RECEPTOR"/>
    <property type="match status" value="1"/>
</dbReference>
<evidence type="ECO:0000256" key="5">
    <source>
        <dbReference type="ARBA" id="ARBA00022729"/>
    </source>
</evidence>
<comment type="subcellular location">
    <subcellularLocation>
        <location evidence="1 8">Cell outer membrane</location>
        <topology evidence="1 8">Multi-pass membrane protein</topology>
    </subcellularLocation>
</comment>
<feature type="domain" description="TonB-dependent receptor plug" evidence="10">
    <location>
        <begin position="118"/>
        <end position="219"/>
    </location>
</feature>
<evidence type="ECO:0000259" key="10">
    <source>
        <dbReference type="Pfam" id="PF07715"/>
    </source>
</evidence>
<evidence type="ECO:0000256" key="9">
    <source>
        <dbReference type="SAM" id="SignalP"/>
    </source>
</evidence>
<dbReference type="InterPro" id="IPR008969">
    <property type="entry name" value="CarboxyPept-like_regulatory"/>
</dbReference>
<dbReference type="Proteomes" id="UP000435357">
    <property type="component" value="Unassembled WGS sequence"/>
</dbReference>
<dbReference type="EMBL" id="WACR01000004">
    <property type="protein sequence ID" value="KAB1064732.1"/>
    <property type="molecule type" value="Genomic_DNA"/>
</dbReference>
<dbReference type="Pfam" id="PF13715">
    <property type="entry name" value="CarbopepD_reg_2"/>
    <property type="match status" value="1"/>
</dbReference>
<name>A0A6N6M949_9FLAO</name>
<dbReference type="Pfam" id="PF07715">
    <property type="entry name" value="Plug"/>
    <property type="match status" value="1"/>
</dbReference>
<evidence type="ECO:0000256" key="2">
    <source>
        <dbReference type="ARBA" id="ARBA00022448"/>
    </source>
</evidence>
<feature type="signal peptide" evidence="9">
    <location>
        <begin position="1"/>
        <end position="19"/>
    </location>
</feature>